<dbReference type="PANTHER" id="PTHR32182">
    <property type="entry name" value="DNA REPLICATION AND REPAIR PROTEIN RECF"/>
    <property type="match status" value="1"/>
</dbReference>
<feature type="coiled-coil region" evidence="1">
    <location>
        <begin position="591"/>
        <end position="625"/>
    </location>
</feature>
<dbReference type="Gene3D" id="3.40.50.300">
    <property type="entry name" value="P-loop containing nucleotide triphosphate hydrolases"/>
    <property type="match status" value="2"/>
</dbReference>
<dbReference type="GO" id="GO:0006302">
    <property type="term" value="P:double-strand break repair"/>
    <property type="evidence" value="ECO:0007669"/>
    <property type="project" value="TreeGrafter"/>
</dbReference>
<dbReference type="PANTHER" id="PTHR32182:SF22">
    <property type="entry name" value="ATP-DEPENDENT ENDONUCLEASE, OLD FAMILY-RELATED"/>
    <property type="match status" value="1"/>
</dbReference>
<evidence type="ECO:0000313" key="2">
    <source>
        <dbReference type="EMBL" id="AEJ20329.1"/>
    </source>
</evidence>
<protein>
    <submittedName>
        <fullName evidence="2">SMC domain protein</fullName>
    </submittedName>
</protein>
<evidence type="ECO:0000256" key="1">
    <source>
        <dbReference type="SAM" id="Coils"/>
    </source>
</evidence>
<accession>F8F257</accession>
<dbReference type="STRING" id="744872.Spica_2211"/>
<name>F8F257_GRAC1</name>
<feature type="coiled-coil region" evidence="1">
    <location>
        <begin position="229"/>
        <end position="427"/>
    </location>
</feature>
<proteinExistence type="predicted"/>
<feature type="coiled-coil region" evidence="1">
    <location>
        <begin position="752"/>
        <end position="783"/>
    </location>
</feature>
<keyword evidence="1" id="KW-0175">Coiled coil</keyword>
<gene>
    <name evidence="2" type="ordered locus">Spica_2211</name>
</gene>
<reference evidence="3" key="1">
    <citation type="journal article" date="2013" name="Stand. Genomic Sci.">
        <title>Genome sequence of the thermophilic fresh-water bacterium Spirochaeta caldaria type strain (H1(T)), reclassification of Spirochaeta caldaria, Spirochaeta stenostrepta, and Spirochaeta zuelzerae in the genus Treponema as Treponema caldaria comb. nov., Treponema stenostrepta comb. nov., and Treponema zuelzerae comb. nov., and emendation of the genus Treponema.</title>
        <authorList>
            <person name="Abt B."/>
            <person name="Goker M."/>
            <person name="Scheuner C."/>
            <person name="Han C."/>
            <person name="Lu M."/>
            <person name="Misra M."/>
            <person name="Lapidus A."/>
            <person name="Nolan M."/>
            <person name="Lucas S."/>
            <person name="Hammon N."/>
            <person name="Deshpande S."/>
            <person name="Cheng J.F."/>
            <person name="Tapia R."/>
            <person name="Goodwin L.A."/>
            <person name="Pitluck S."/>
            <person name="Liolios K."/>
            <person name="Pagani I."/>
            <person name="Ivanova N."/>
            <person name="Mavromatis K."/>
            <person name="Mikhailova N."/>
            <person name="Huntemann M."/>
            <person name="Pati A."/>
            <person name="Chen A."/>
            <person name="Palaniappan K."/>
            <person name="Land M."/>
            <person name="Hauser L."/>
            <person name="Jeffries C.D."/>
            <person name="Rohde M."/>
            <person name="Spring S."/>
            <person name="Gronow S."/>
            <person name="Detter J.C."/>
            <person name="Bristow J."/>
            <person name="Eisen J.A."/>
            <person name="Markowitz V."/>
            <person name="Hugenholtz P."/>
            <person name="Kyrpides N.C."/>
            <person name="Woyke T."/>
            <person name="Klenk H.P."/>
        </authorList>
    </citation>
    <scope>NUCLEOTIDE SEQUENCE</scope>
    <source>
        <strain evidence="3">ATCC 51460 / DSM 7334 / H1</strain>
    </source>
</reference>
<keyword evidence="3" id="KW-1185">Reference proteome</keyword>
<dbReference type="HOGENOM" id="CLU_009040_1_0_12"/>
<sequence>MITLKKVRLIQWHSFRDVTIPIGERTLFVGENGSGKSTIIDAIQYALVAQLHKIRFNAAANEKRSGRSLDGYVLAKTGYEGEEYQRTEGISHVMLEFEKGEASFSAGICAEITKDTTQVRELPWIAQGVQVKDIPLFLDSTHLLGSQQFKQRMRDLGALVFDSKKEYQKELTHLLGVFRRNVEFNPSLDALVRSIGFVPMDSVNRFVCDYILEERMVDISVMKSNLQSYKDAEAEAELAIKNIAALEDILAIARVWQQHNRTILNQEYLQKRLQMELEQERLEENHKESQRLEAEEQRKAEEIRRLQEELEALRDQVNQLSLSIQTHQVYQLIQDLERRKNQLLKELEQARSNRERYQTLLSQLEALLNRELERDREGNVDMDRSAESLETEKETLYRSLSKSQEERENLRKDLGDLARELEELERGLVRYPEGPAELVSALREEGIQAWIFADLVEVADPAWQNALEGWLNTQRFAVLVEQEQFQRAIAIYDRLPRQIGGVPLPNLERMAQSEVRPHSLAELVVTDSPFARRYADYILGRVIRTDQEHLKDFDQSVTQTCLTYSAHTVNRIREAVYSRWYLGKGARERRKAELLARRKELQEALSRLELSIKLMEQQTELLKRALPALTEMRYLSSSIATIPELERSITEISEQIRRVDTSDLEVLRNELDERKRTLGSREAALSQAQIALGSIQGRAKTLAEARPPLEASAETRRAQFQAFVANREQFLEEWEAYYKERVHSREDRQSILANYEGSLQGTRNKLQKALENYQRAIQKYNLDWNALLSLLPEEASEIEALKKRLEASELPLYKEKISRARAMAEKQFKEHFVTRLNEYIEEARESFREINAILRSLTFGKDQYHFTLEERNDRKAQLEVIRKAAEIHENQGSLFDALISEGEREAVEELFNRILKNELDSFEVRQLCDYRTYFTYDIRVRDTSAMDPKTGKVPELSLSRALKEKSGGESQTPYYVAIAASIYRYYKDDPENTVRLVVFDEAFNKMDERRIGVTLELFQELGMQIITAVPSEKLEIIQPYMDTVNLVLRYGNEGWVRDYRAVTVAATTGSE</sequence>
<dbReference type="InterPro" id="IPR027417">
    <property type="entry name" value="P-loop_NTPase"/>
</dbReference>
<dbReference type="AlphaFoldDB" id="F8F257"/>
<dbReference type="EMBL" id="CP002868">
    <property type="protein sequence ID" value="AEJ20329.1"/>
    <property type="molecule type" value="Genomic_DNA"/>
</dbReference>
<dbReference type="RefSeq" id="WP_013969611.1">
    <property type="nucleotide sequence ID" value="NC_015732.1"/>
</dbReference>
<organism evidence="2 3">
    <name type="scientific">Gracilinema caldarium (strain ATCC 51460 / DSM 7334 / H1)</name>
    <name type="common">Treponema caldarium</name>
    <dbReference type="NCBI Taxonomy" id="744872"/>
    <lineage>
        <taxon>Bacteria</taxon>
        <taxon>Pseudomonadati</taxon>
        <taxon>Spirochaetota</taxon>
        <taxon>Spirochaetia</taxon>
        <taxon>Spirochaetales</taxon>
        <taxon>Breznakiellaceae</taxon>
        <taxon>Gracilinema</taxon>
    </lineage>
</organism>
<dbReference type="SUPFAM" id="SSF52540">
    <property type="entry name" value="P-loop containing nucleoside triphosphate hydrolases"/>
    <property type="match status" value="1"/>
</dbReference>
<dbReference type="GO" id="GO:0000731">
    <property type="term" value="P:DNA synthesis involved in DNA repair"/>
    <property type="evidence" value="ECO:0007669"/>
    <property type="project" value="TreeGrafter"/>
</dbReference>
<dbReference type="Pfam" id="PF13558">
    <property type="entry name" value="SbcC_Walker_B"/>
    <property type="match status" value="1"/>
</dbReference>
<dbReference type="OrthoDB" id="174137at2"/>
<dbReference type="KEGG" id="scd:Spica_2211"/>
<dbReference type="eggNOG" id="COG4913">
    <property type="taxonomic scope" value="Bacteria"/>
</dbReference>
<dbReference type="Pfam" id="PF13555">
    <property type="entry name" value="AAA_29"/>
    <property type="match status" value="1"/>
</dbReference>
<dbReference type="Proteomes" id="UP000000503">
    <property type="component" value="Chromosome"/>
</dbReference>
<evidence type="ECO:0000313" key="3">
    <source>
        <dbReference type="Proteomes" id="UP000000503"/>
    </source>
</evidence>